<dbReference type="InterPro" id="IPR003960">
    <property type="entry name" value="ATPase_AAA_CS"/>
</dbReference>
<keyword evidence="1" id="KW-0547">Nucleotide-binding</keyword>
<dbReference type="SUPFAM" id="SSF140990">
    <property type="entry name" value="FtsH protease domain-like"/>
    <property type="match status" value="1"/>
</dbReference>
<dbReference type="Pfam" id="PF00004">
    <property type="entry name" value="AAA"/>
    <property type="match status" value="1"/>
</dbReference>
<accession>A0A7I7YTZ0</accession>
<dbReference type="Pfam" id="PF01434">
    <property type="entry name" value="Peptidase_M41"/>
    <property type="match status" value="1"/>
</dbReference>
<keyword evidence="1" id="KW-0067">ATP-binding</keyword>
<dbReference type="AlphaFoldDB" id="A0A7I7YTZ0"/>
<reference evidence="2 3" key="1">
    <citation type="journal article" date="2019" name="Emerg. Microbes Infect.">
        <title>Comprehensive subspecies identification of 175 nontuberculous mycobacteria species based on 7547 genomic profiles.</title>
        <authorList>
            <person name="Matsumoto Y."/>
            <person name="Kinjo T."/>
            <person name="Motooka D."/>
            <person name="Nabeya D."/>
            <person name="Jung N."/>
            <person name="Uechi K."/>
            <person name="Horii T."/>
            <person name="Iida T."/>
            <person name="Fujita J."/>
            <person name="Nakamura S."/>
        </authorList>
    </citation>
    <scope>NUCLEOTIDE SEQUENCE [LARGE SCALE GENOMIC DNA]</scope>
    <source>
        <strain evidence="2 3">JCM 14742</strain>
    </source>
</reference>
<dbReference type="InterPro" id="IPR027417">
    <property type="entry name" value="P-loop_NTPase"/>
</dbReference>
<comment type="similarity">
    <text evidence="1">Belongs to the AAA ATPase family.</text>
</comment>
<dbReference type="GO" id="GO:0016887">
    <property type="term" value="F:ATP hydrolysis activity"/>
    <property type="evidence" value="ECO:0007669"/>
    <property type="project" value="InterPro"/>
</dbReference>
<sequence length="924" mass="100216">MSEKSAEPWASWTPCADDEGTEALTRLAARLPAFFADSTLVSCRWSALSFYSDHRLMELQFFREHGMARAYALHGLHDTEWLSGESNSIHEVNEAESLELTESTVADYVRFFFYFLRADDGAFVLIESADEVHAPADVEERDEGGDDTLSLKAARATARPLSARGLDDTGRWLLDAAVTYGGHLFTCSLAVESDGVVEMMDDEPIGALGGLRVPQAPSLELEADGVPPSEEVRVDAPGGRGAGDGLPRDRQVTEAVVTVLLEDAIRELNNDTRAGNILLRRFNLETQAGKPIKQLTHLIESNAIVIIESDIPFVEDVVAQLVASSETTERAARCSAINGDDLRCEITVNEYTRLYLLSFHAYRGLFDAERAAHDLAFSEAPVLIGCNQAGEVPEPLRRIADCTVTFPRIDRRRFARIFEGVFDCKPAPGWEAGGADWTQFLVPGDFHLARRLALGPGDALTVLKDRVEARLVQLTPDDDVTMADLHGMGEARQIAEDLIGDIRAAEAGRIPWSAVDKGLLLTGAPGTGKTTLAKAIAKECGIKFVIASAAAWQSAGALDVHLRAMRTCFAEARRYAPAILFIDELDSIGSRERLEGSAEQYQTEVINALLEEIQGIESTGSVIVIGATNYLEKVDPALRRAGRLDQVVEIPLPNIKSLASIFDHYLSRYQKSGGELGVDIDTKALADLAFGCTGADVEFFVRGAARRARRENRPVAQNDLVAEVTRRPRRPENAPQLAAAERHRIAVHEAGHTVARLISSTRGEDLTFVSIIPRLDGSLGFTAAVPDNTRVMTRRTMLEELETVLAGRASEELAFGADDIGAGAGGMSSGCDLAVATRFATLIVCQSGFGGDGFLRWTTVPTPTQEGKIDDVIRSAYESILGRLQGCRPLLNRVVAALEEKQELTGNELRRLAKSIGNGAAPTG</sequence>
<dbReference type="GO" id="GO:0006508">
    <property type="term" value="P:proteolysis"/>
    <property type="evidence" value="ECO:0007669"/>
    <property type="project" value="InterPro"/>
</dbReference>
<dbReference type="CDD" id="cd19481">
    <property type="entry name" value="RecA-like_protease"/>
    <property type="match status" value="1"/>
</dbReference>
<gene>
    <name evidence="2" type="ORF">MPRM_25110</name>
</gene>
<dbReference type="GO" id="GO:0004222">
    <property type="term" value="F:metalloendopeptidase activity"/>
    <property type="evidence" value="ECO:0007669"/>
    <property type="project" value="InterPro"/>
</dbReference>
<dbReference type="PROSITE" id="PS00674">
    <property type="entry name" value="AAA"/>
    <property type="match status" value="1"/>
</dbReference>
<proteinExistence type="inferred from homology"/>
<dbReference type="SMART" id="SM00382">
    <property type="entry name" value="AAA"/>
    <property type="match status" value="1"/>
</dbReference>
<dbReference type="GO" id="GO:0005524">
    <property type="term" value="F:ATP binding"/>
    <property type="evidence" value="ECO:0007669"/>
    <property type="project" value="UniProtKB-KW"/>
</dbReference>
<dbReference type="PANTHER" id="PTHR23076:SF97">
    <property type="entry name" value="ATP-DEPENDENT ZINC METALLOPROTEASE YME1L1"/>
    <property type="match status" value="1"/>
</dbReference>
<dbReference type="EMBL" id="AP022614">
    <property type="protein sequence ID" value="BBZ45230.1"/>
    <property type="molecule type" value="Genomic_DNA"/>
</dbReference>
<dbReference type="Proteomes" id="UP000467105">
    <property type="component" value="Chromosome"/>
</dbReference>
<dbReference type="Gene3D" id="1.10.8.60">
    <property type="match status" value="1"/>
</dbReference>
<dbReference type="GO" id="GO:0004176">
    <property type="term" value="F:ATP-dependent peptidase activity"/>
    <property type="evidence" value="ECO:0007669"/>
    <property type="project" value="InterPro"/>
</dbReference>
<protein>
    <submittedName>
        <fullName evidence="2">Uncharacterized protein</fullName>
    </submittedName>
</protein>
<dbReference type="SUPFAM" id="SSF52540">
    <property type="entry name" value="P-loop containing nucleoside triphosphate hydrolases"/>
    <property type="match status" value="1"/>
</dbReference>
<evidence type="ECO:0000256" key="1">
    <source>
        <dbReference type="RuleBase" id="RU003651"/>
    </source>
</evidence>
<name>A0A7I7YTZ0_9MYCO</name>
<dbReference type="InterPro" id="IPR000642">
    <property type="entry name" value="Peptidase_M41"/>
</dbReference>
<dbReference type="InterPro" id="IPR037219">
    <property type="entry name" value="Peptidase_M41-like"/>
</dbReference>
<dbReference type="InterPro" id="IPR003593">
    <property type="entry name" value="AAA+_ATPase"/>
</dbReference>
<evidence type="ECO:0000313" key="3">
    <source>
        <dbReference type="Proteomes" id="UP000467105"/>
    </source>
</evidence>
<dbReference type="Gene3D" id="1.20.58.760">
    <property type="entry name" value="Peptidase M41"/>
    <property type="match status" value="1"/>
</dbReference>
<keyword evidence="3" id="KW-1185">Reference proteome</keyword>
<organism evidence="2 3">
    <name type="scientific">Mycobacterium parmense</name>
    <dbReference type="NCBI Taxonomy" id="185642"/>
    <lineage>
        <taxon>Bacteria</taxon>
        <taxon>Bacillati</taxon>
        <taxon>Actinomycetota</taxon>
        <taxon>Actinomycetes</taxon>
        <taxon>Mycobacteriales</taxon>
        <taxon>Mycobacteriaceae</taxon>
        <taxon>Mycobacterium</taxon>
        <taxon>Mycobacterium simiae complex</taxon>
    </lineage>
</organism>
<dbReference type="InterPro" id="IPR003959">
    <property type="entry name" value="ATPase_AAA_core"/>
</dbReference>
<dbReference type="PANTHER" id="PTHR23076">
    <property type="entry name" value="METALLOPROTEASE M41 FTSH"/>
    <property type="match status" value="1"/>
</dbReference>
<evidence type="ECO:0000313" key="2">
    <source>
        <dbReference type="EMBL" id="BBZ45230.1"/>
    </source>
</evidence>
<dbReference type="Gene3D" id="3.40.50.300">
    <property type="entry name" value="P-loop containing nucleotide triphosphate hydrolases"/>
    <property type="match status" value="1"/>
</dbReference>